<evidence type="ECO:0000313" key="1">
    <source>
        <dbReference type="EMBL" id="KAJ7998020.1"/>
    </source>
</evidence>
<evidence type="ECO:0000313" key="2">
    <source>
        <dbReference type="Proteomes" id="UP001157502"/>
    </source>
</evidence>
<proteinExistence type="predicted"/>
<accession>A0ACC2G382</accession>
<organism evidence="1 2">
    <name type="scientific">Dallia pectoralis</name>
    <name type="common">Alaska blackfish</name>
    <dbReference type="NCBI Taxonomy" id="75939"/>
    <lineage>
        <taxon>Eukaryota</taxon>
        <taxon>Metazoa</taxon>
        <taxon>Chordata</taxon>
        <taxon>Craniata</taxon>
        <taxon>Vertebrata</taxon>
        <taxon>Euteleostomi</taxon>
        <taxon>Actinopterygii</taxon>
        <taxon>Neopterygii</taxon>
        <taxon>Teleostei</taxon>
        <taxon>Protacanthopterygii</taxon>
        <taxon>Esociformes</taxon>
        <taxon>Umbridae</taxon>
        <taxon>Dallia</taxon>
    </lineage>
</organism>
<name>A0ACC2G382_DALPE</name>
<gene>
    <name evidence="1" type="ORF">DPEC_G00218210</name>
</gene>
<keyword evidence="2" id="KW-1185">Reference proteome</keyword>
<dbReference type="EMBL" id="CM055745">
    <property type="protein sequence ID" value="KAJ7998020.1"/>
    <property type="molecule type" value="Genomic_DNA"/>
</dbReference>
<dbReference type="Proteomes" id="UP001157502">
    <property type="component" value="Chromosome 18"/>
</dbReference>
<protein>
    <submittedName>
        <fullName evidence="1">Uncharacterized protein</fullName>
    </submittedName>
</protein>
<comment type="caution">
    <text evidence="1">The sequence shown here is derived from an EMBL/GenBank/DDBJ whole genome shotgun (WGS) entry which is preliminary data.</text>
</comment>
<reference evidence="1" key="1">
    <citation type="submission" date="2021-05" db="EMBL/GenBank/DDBJ databases">
        <authorList>
            <person name="Pan Q."/>
            <person name="Jouanno E."/>
            <person name="Zahm M."/>
            <person name="Klopp C."/>
            <person name="Cabau C."/>
            <person name="Louis A."/>
            <person name="Berthelot C."/>
            <person name="Parey E."/>
            <person name="Roest Crollius H."/>
            <person name="Montfort J."/>
            <person name="Robinson-Rechavi M."/>
            <person name="Bouchez O."/>
            <person name="Lampietro C."/>
            <person name="Lopez Roques C."/>
            <person name="Donnadieu C."/>
            <person name="Postlethwait J."/>
            <person name="Bobe J."/>
            <person name="Dillon D."/>
            <person name="Chandos A."/>
            <person name="von Hippel F."/>
            <person name="Guiguen Y."/>
        </authorList>
    </citation>
    <scope>NUCLEOTIDE SEQUENCE</scope>
    <source>
        <strain evidence="1">YG-Jan2019</strain>
    </source>
</reference>
<sequence length="182" mass="19941">MPLPPYSGQRSRGPVQNQTGCAVETDASAGQKVPNRNPTQRYAQVLKSDTASSSPVPNHCIQFQGQQNCDVSNHGEESSSISNAFEIGKRSEKNNVLQFSVLPETFNFKDEPAPMDTPAPNSSRKEMTDPVSLETKSPEVKVNGAPGGWTKCHKIPRKSTTTEGTKSSFTLFQEFLKKVKQK</sequence>